<evidence type="ECO:0000313" key="3">
    <source>
        <dbReference type="Proteomes" id="UP000248857"/>
    </source>
</evidence>
<evidence type="ECO:0000313" key="2">
    <source>
        <dbReference type="EMBL" id="PZD72024.1"/>
    </source>
</evidence>
<feature type="compositionally biased region" description="Basic and acidic residues" evidence="1">
    <location>
        <begin position="534"/>
        <end position="546"/>
    </location>
</feature>
<organism evidence="2 3">
    <name type="scientific">Acaryochloris thomasi RCC1774</name>
    <dbReference type="NCBI Taxonomy" id="1764569"/>
    <lineage>
        <taxon>Bacteria</taxon>
        <taxon>Bacillati</taxon>
        <taxon>Cyanobacteriota</taxon>
        <taxon>Cyanophyceae</taxon>
        <taxon>Acaryochloridales</taxon>
        <taxon>Acaryochloridaceae</taxon>
        <taxon>Acaryochloris</taxon>
        <taxon>Acaryochloris thomasi</taxon>
    </lineage>
</organism>
<feature type="compositionally biased region" description="Basic and acidic residues" evidence="1">
    <location>
        <begin position="437"/>
        <end position="453"/>
    </location>
</feature>
<feature type="region of interest" description="Disordered" evidence="1">
    <location>
        <begin position="357"/>
        <end position="546"/>
    </location>
</feature>
<feature type="compositionally biased region" description="Basic and acidic residues" evidence="1">
    <location>
        <begin position="377"/>
        <end position="427"/>
    </location>
</feature>
<sequence>MTSSLLRTLPAPLQNVSSLAMLASVGAHIIFFAGSSLLSAQESETPEKLRVVSLLPSQQSAVQQPPQNPNAPLPVPALPPKGRASFEGLPTLRPGEQPQAFRQSPAASANPNVQALAQKQQALRRELALRQQQQAIQQQQRSIQAQKQAQQQAQQQALRRQRVLQAAQQQAQQQASANPLKNDPPGGWTVGSGDVKIPPIAAGQNPNFGFQGNKGDGFPLGNPPADSKTQAASQGSTSAPLDPKTATQKLSRTNEKIVEVRTFLGEVVKLSGGIPANKSKPETLDSPSGADLSKLDEAVVEVRTYVTKEGEKAATRVVEKTDQEVLNQAALAAVEKYQPDSSDFDKTLIFRYSFKPSDAAPAVTGETSDAAQPESETAEKDSKDSTKSPEKKDEAGKEDPSTAVEDKKKDTPTAAEDSKPEAKEQKGGDQPAAQTDSKPDEKTAKPAVEKTEAEAAAESKTPAAKPSPAATSPQPNPSPDPKEATDKTSDAVGGAEQDTASASDLKSEAEKNTEEETEESATESDSPSSSDEDNLLKKLNLDALKK</sequence>
<protein>
    <recommendedName>
        <fullName evidence="4">TonB C-terminal domain-containing protein</fullName>
    </recommendedName>
</protein>
<dbReference type="EMBL" id="PQWO01000012">
    <property type="protein sequence ID" value="PZD72024.1"/>
    <property type="molecule type" value="Genomic_DNA"/>
</dbReference>
<dbReference type="Proteomes" id="UP000248857">
    <property type="component" value="Unassembled WGS sequence"/>
</dbReference>
<proteinExistence type="predicted"/>
<feature type="compositionally biased region" description="Pro residues" evidence="1">
    <location>
        <begin position="66"/>
        <end position="79"/>
    </location>
</feature>
<accession>A0A2W1JPD5</accession>
<feature type="compositionally biased region" description="Basic and acidic residues" evidence="1">
    <location>
        <begin position="480"/>
        <end position="489"/>
    </location>
</feature>
<dbReference type="AlphaFoldDB" id="A0A2W1JPD5"/>
<name>A0A2W1JPD5_9CYAN</name>
<reference evidence="2 3" key="1">
    <citation type="journal article" date="2018" name="Sci. Rep.">
        <title>A novel species of the marine cyanobacterium Acaryochloris with a unique pigment content and lifestyle.</title>
        <authorList>
            <person name="Partensky F."/>
            <person name="Six C."/>
            <person name="Ratin M."/>
            <person name="Garczarek L."/>
            <person name="Vaulot D."/>
            <person name="Probert I."/>
            <person name="Calteau A."/>
            <person name="Gourvil P."/>
            <person name="Marie D."/>
            <person name="Grebert T."/>
            <person name="Bouchier C."/>
            <person name="Le Panse S."/>
            <person name="Gachenot M."/>
            <person name="Rodriguez F."/>
            <person name="Garrido J.L."/>
        </authorList>
    </citation>
    <scope>NUCLEOTIDE SEQUENCE [LARGE SCALE GENOMIC DNA]</scope>
    <source>
        <strain evidence="2 3">RCC1774</strain>
    </source>
</reference>
<feature type="compositionally biased region" description="Polar residues" evidence="1">
    <location>
        <begin position="227"/>
        <end position="251"/>
    </location>
</feature>
<feature type="compositionally biased region" description="Basic and acidic residues" evidence="1">
    <location>
        <begin position="505"/>
        <end position="514"/>
    </location>
</feature>
<feature type="compositionally biased region" description="Polar residues" evidence="1">
    <location>
        <begin position="100"/>
        <end position="112"/>
    </location>
</feature>
<feature type="region of interest" description="Disordered" evidence="1">
    <location>
        <begin position="165"/>
        <end position="253"/>
    </location>
</feature>
<gene>
    <name evidence="2" type="ORF">C1752_04047</name>
</gene>
<evidence type="ECO:0008006" key="4">
    <source>
        <dbReference type="Google" id="ProtNLM"/>
    </source>
</evidence>
<comment type="caution">
    <text evidence="2">The sequence shown here is derived from an EMBL/GenBank/DDBJ whole genome shotgun (WGS) entry which is preliminary data.</text>
</comment>
<feature type="compositionally biased region" description="Low complexity" evidence="1">
    <location>
        <begin position="454"/>
        <end position="473"/>
    </location>
</feature>
<keyword evidence="3" id="KW-1185">Reference proteome</keyword>
<feature type="region of interest" description="Disordered" evidence="1">
    <location>
        <begin position="59"/>
        <end position="118"/>
    </location>
</feature>
<evidence type="ECO:0000256" key="1">
    <source>
        <dbReference type="SAM" id="MobiDB-lite"/>
    </source>
</evidence>
<feature type="compositionally biased region" description="Low complexity" evidence="1">
    <location>
        <begin position="165"/>
        <end position="177"/>
    </location>
</feature>
<dbReference type="RefSeq" id="WP_146242373.1">
    <property type="nucleotide sequence ID" value="NZ_CAWNWM010000012.1"/>
</dbReference>